<dbReference type="STRING" id="1178825.SAMN05216261_1204"/>
<keyword evidence="2" id="KW-0328">Glycosyltransferase</keyword>
<dbReference type="GO" id="GO:0016757">
    <property type="term" value="F:glycosyltransferase activity"/>
    <property type="evidence" value="ECO:0007669"/>
    <property type="project" value="UniProtKB-KW"/>
</dbReference>
<evidence type="ECO:0000313" key="6">
    <source>
        <dbReference type="Proteomes" id="UP000184396"/>
    </source>
</evidence>
<dbReference type="PANTHER" id="PTHR43179">
    <property type="entry name" value="RHAMNOSYLTRANSFERASE WBBL"/>
    <property type="match status" value="1"/>
</dbReference>
<evidence type="ECO:0000256" key="2">
    <source>
        <dbReference type="ARBA" id="ARBA00022676"/>
    </source>
</evidence>
<dbReference type="OrthoDB" id="1326385at2"/>
<dbReference type="InterPro" id="IPR029044">
    <property type="entry name" value="Nucleotide-diphossugar_trans"/>
</dbReference>
<dbReference type="PANTHER" id="PTHR43179:SF12">
    <property type="entry name" value="GALACTOFURANOSYLTRANSFERASE GLFT2"/>
    <property type="match status" value="1"/>
</dbReference>
<dbReference type="eggNOG" id="COG1216">
    <property type="taxonomic scope" value="Bacteria"/>
</dbReference>
<dbReference type="InterPro" id="IPR001173">
    <property type="entry name" value="Glyco_trans_2-like"/>
</dbReference>
<dbReference type="SUPFAM" id="SSF53448">
    <property type="entry name" value="Nucleotide-diphospho-sugar transferases"/>
    <property type="match status" value="1"/>
</dbReference>
<dbReference type="Gene3D" id="3.90.550.10">
    <property type="entry name" value="Spore Coat Polysaccharide Biosynthesis Protein SpsA, Chain A"/>
    <property type="match status" value="1"/>
</dbReference>
<keyword evidence="6" id="KW-1185">Reference proteome</keyword>
<gene>
    <name evidence="5" type="ORF">SAMN05216261_1204</name>
</gene>
<dbReference type="RefSeq" id="WP_019387347.1">
    <property type="nucleotide sequence ID" value="NZ_ALIH01000005.1"/>
</dbReference>
<proteinExistence type="inferred from homology"/>
<evidence type="ECO:0000259" key="4">
    <source>
        <dbReference type="Pfam" id="PF00535"/>
    </source>
</evidence>
<dbReference type="Pfam" id="PF00535">
    <property type="entry name" value="Glycos_transf_2"/>
    <property type="match status" value="1"/>
</dbReference>
<dbReference type="AlphaFoldDB" id="A0A1M6CDU2"/>
<keyword evidence="3 5" id="KW-0808">Transferase</keyword>
<dbReference type="EMBL" id="FQYK01000002">
    <property type="protein sequence ID" value="SHI59167.1"/>
    <property type="molecule type" value="Genomic_DNA"/>
</dbReference>
<evidence type="ECO:0000313" key="5">
    <source>
        <dbReference type="EMBL" id="SHI59167.1"/>
    </source>
</evidence>
<accession>A0A1M6CDU2</accession>
<organism evidence="5 6">
    <name type="scientific">Algibacter luteus</name>
    <dbReference type="NCBI Taxonomy" id="1178825"/>
    <lineage>
        <taxon>Bacteria</taxon>
        <taxon>Pseudomonadati</taxon>
        <taxon>Bacteroidota</taxon>
        <taxon>Flavobacteriia</taxon>
        <taxon>Flavobacteriales</taxon>
        <taxon>Flavobacteriaceae</taxon>
        <taxon>Algibacter</taxon>
    </lineage>
</organism>
<protein>
    <submittedName>
        <fullName evidence="5">Glycosyltransferase, GT2 family</fullName>
    </submittedName>
</protein>
<comment type="similarity">
    <text evidence="1">Belongs to the glycosyltransferase 2 family.</text>
</comment>
<sequence>MILLVHRKEKVIKIVDGNSSKLLSSPFEKPLHVLFDLANRFQNSLLIWCHESVEANVNFEAIKSSFKLKNTLLSYSKTNYIPEQIGYVEDSPFIKVNTSVKYPTWLISSLVGVIHTSQITQFEKIVNKSDTFDFGLNSIAKLGMSQGLFCYSDPGLIEGYSDIKPKTASSYNLFKFVKLHYKGVWGFLLLLNFIVNEKKFPLVSFLRTLFVKKKTPNLNFDLEPLEKIEAKAKSTIDVIIPTIGRSEHVYNFLKDLEAQSHKPKQVIIVEQNQDKNSVTSLDFIKTETWSFKIIHKFIHQTGACNARNLALEEVKSDYTFLADDDIRIQENFLDSVLKKMQRLGLSATTLSCLGVNDIKSLNKTVQWTAFGSGCSVVKSTEHEGIKFDLKYEFGYGEDVDFGMQLRNKGVDIIYLPSPEIVHLKAPIGGFRTKFVHPWETDELLPKPSPTVMLNRMQNSTAQQLLGYRTTLFLKYYRQQDIKNPFKYFSKFKKQWLISKTWANRLNNNL</sequence>
<name>A0A1M6CDU2_9FLAO</name>
<dbReference type="Proteomes" id="UP000184396">
    <property type="component" value="Unassembled WGS sequence"/>
</dbReference>
<feature type="domain" description="Glycosyltransferase 2-like" evidence="4">
    <location>
        <begin position="238"/>
        <end position="365"/>
    </location>
</feature>
<reference evidence="5 6" key="1">
    <citation type="submission" date="2016-11" db="EMBL/GenBank/DDBJ databases">
        <authorList>
            <person name="Jaros S."/>
            <person name="Januszkiewicz K."/>
            <person name="Wedrychowicz H."/>
        </authorList>
    </citation>
    <scope>NUCLEOTIDE SEQUENCE [LARGE SCALE GENOMIC DNA]</scope>
    <source>
        <strain evidence="5 6">CGMCC 1.12213</strain>
    </source>
</reference>
<evidence type="ECO:0000256" key="1">
    <source>
        <dbReference type="ARBA" id="ARBA00006739"/>
    </source>
</evidence>
<evidence type="ECO:0000256" key="3">
    <source>
        <dbReference type="ARBA" id="ARBA00022679"/>
    </source>
</evidence>